<dbReference type="Gene3D" id="3.60.130.10">
    <property type="entry name" value="Clavaminate synthase-like"/>
    <property type="match status" value="1"/>
</dbReference>
<dbReference type="Pfam" id="PF02668">
    <property type="entry name" value="TauD"/>
    <property type="match status" value="1"/>
</dbReference>
<dbReference type="SUPFAM" id="SSF51197">
    <property type="entry name" value="Clavaminate synthase-like"/>
    <property type="match status" value="1"/>
</dbReference>
<sequence>MALEADVLTVELADGPARFHAIWLRDNARDEASRDAANEQRLFDVSELPDEVAIAAAEVVDGHLRVEFAPDGAVSTFDVEWLEAHRYDGRECRSPVAVPWLAAGFDPHRLAWSRQDDPGARSAATTALVRDGLAIVDGLAGGSNVVGPSISDVAGIWGPVRETNYGEVFHVRAETDPVNLAYTPRALNVHTDNPYRRPVPGYQLLHCLVASGTGGVTVLVDGFRAAESLRVEDPAAFDMLAGHRVPFRWRGDGFDLRRRSAVIEVDDRRVVLAVHYNNRSAAPFDMPYDEMSGFYEAYRTFARLLHRSELEFRFTLLPGECLVFDNERILHGREGQSDPERYLQGCYIDRDWVHGRVGALPD</sequence>
<protein>
    <recommendedName>
        <fullName evidence="8">TauD/TfdA-like domain-containing protein</fullName>
    </recommendedName>
</protein>
<dbReference type="InterPro" id="IPR038492">
    <property type="entry name" value="GBBH-like_N_sf"/>
</dbReference>
<evidence type="ECO:0000256" key="2">
    <source>
        <dbReference type="ARBA" id="ARBA00001961"/>
    </source>
</evidence>
<evidence type="ECO:0000256" key="4">
    <source>
        <dbReference type="ARBA" id="ARBA00022723"/>
    </source>
</evidence>
<reference evidence="9" key="1">
    <citation type="submission" date="2018-05" db="EMBL/GenBank/DDBJ databases">
        <authorList>
            <person name="Lanie J.A."/>
            <person name="Ng W.-L."/>
            <person name="Kazmierczak K.M."/>
            <person name="Andrzejewski T.M."/>
            <person name="Davidsen T.M."/>
            <person name="Wayne K.J."/>
            <person name="Tettelin H."/>
            <person name="Glass J.I."/>
            <person name="Rusch D."/>
            <person name="Podicherti R."/>
            <person name="Tsui H.-C.T."/>
            <person name="Winkler M.E."/>
        </authorList>
    </citation>
    <scope>NUCLEOTIDE SEQUENCE</scope>
</reference>
<name>A0A381RAX8_9ZZZZ</name>
<dbReference type="GO" id="GO:0045329">
    <property type="term" value="P:carnitine biosynthetic process"/>
    <property type="evidence" value="ECO:0007669"/>
    <property type="project" value="TreeGrafter"/>
</dbReference>
<dbReference type="InterPro" id="IPR050411">
    <property type="entry name" value="AlphaKG_dependent_hydroxylases"/>
</dbReference>
<feature type="domain" description="TauD/TfdA-like" evidence="8">
    <location>
        <begin position="121"/>
        <end position="347"/>
    </location>
</feature>
<dbReference type="InterPro" id="IPR003819">
    <property type="entry name" value="TauD/TfdA-like"/>
</dbReference>
<keyword evidence="4" id="KW-0479">Metal-binding</keyword>
<organism evidence="9">
    <name type="scientific">marine metagenome</name>
    <dbReference type="NCBI Taxonomy" id="408172"/>
    <lineage>
        <taxon>unclassified sequences</taxon>
        <taxon>metagenomes</taxon>
        <taxon>ecological metagenomes</taxon>
    </lineage>
</organism>
<evidence type="ECO:0000256" key="5">
    <source>
        <dbReference type="ARBA" id="ARBA00022964"/>
    </source>
</evidence>
<accession>A0A381RAX8</accession>
<evidence type="ECO:0000259" key="8">
    <source>
        <dbReference type="Pfam" id="PF02668"/>
    </source>
</evidence>
<dbReference type="InterPro" id="IPR042098">
    <property type="entry name" value="TauD-like_sf"/>
</dbReference>
<proteinExistence type="inferred from homology"/>
<dbReference type="EMBL" id="UINC01001766">
    <property type="protein sequence ID" value="SUZ88354.1"/>
    <property type="molecule type" value="Genomic_DNA"/>
</dbReference>
<comment type="cofactor">
    <cofactor evidence="2">
        <name>L-ascorbate</name>
        <dbReference type="ChEBI" id="CHEBI:38290"/>
    </cofactor>
</comment>
<keyword evidence="7" id="KW-0408">Iron</keyword>
<comment type="cofactor">
    <cofactor evidence="1">
        <name>Fe(2+)</name>
        <dbReference type="ChEBI" id="CHEBI:29033"/>
    </cofactor>
</comment>
<dbReference type="GO" id="GO:0046872">
    <property type="term" value="F:metal ion binding"/>
    <property type="evidence" value="ECO:0007669"/>
    <property type="project" value="UniProtKB-KW"/>
</dbReference>
<comment type="similarity">
    <text evidence="3">Belongs to the gamma-BBH/TMLD family.</text>
</comment>
<evidence type="ECO:0000256" key="3">
    <source>
        <dbReference type="ARBA" id="ARBA00008654"/>
    </source>
</evidence>
<keyword evidence="5" id="KW-0223">Dioxygenase</keyword>
<evidence type="ECO:0000256" key="7">
    <source>
        <dbReference type="ARBA" id="ARBA00023004"/>
    </source>
</evidence>
<gene>
    <name evidence="9" type="ORF">METZ01_LOCUS41208</name>
</gene>
<dbReference type="GO" id="GO:0051213">
    <property type="term" value="F:dioxygenase activity"/>
    <property type="evidence" value="ECO:0007669"/>
    <property type="project" value="UniProtKB-KW"/>
</dbReference>
<keyword evidence="6" id="KW-0560">Oxidoreductase</keyword>
<dbReference type="PANTHER" id="PTHR10696">
    <property type="entry name" value="GAMMA-BUTYROBETAINE HYDROXYLASE-RELATED"/>
    <property type="match status" value="1"/>
</dbReference>
<dbReference type="Gene3D" id="3.30.2020.30">
    <property type="match status" value="1"/>
</dbReference>
<dbReference type="AlphaFoldDB" id="A0A381RAX8"/>
<evidence type="ECO:0000313" key="9">
    <source>
        <dbReference type="EMBL" id="SUZ88354.1"/>
    </source>
</evidence>
<dbReference type="GO" id="GO:0005739">
    <property type="term" value="C:mitochondrion"/>
    <property type="evidence" value="ECO:0007669"/>
    <property type="project" value="TreeGrafter"/>
</dbReference>
<dbReference type="CDD" id="cd00250">
    <property type="entry name" value="CAS_like"/>
    <property type="match status" value="1"/>
</dbReference>
<evidence type="ECO:0000256" key="1">
    <source>
        <dbReference type="ARBA" id="ARBA00001954"/>
    </source>
</evidence>
<dbReference type="PANTHER" id="PTHR10696:SF51">
    <property type="entry name" value="TRIMETHYLLYSINE DIOXYGENASE, MITOCHONDRIAL"/>
    <property type="match status" value="1"/>
</dbReference>
<evidence type="ECO:0000256" key="6">
    <source>
        <dbReference type="ARBA" id="ARBA00023002"/>
    </source>
</evidence>